<dbReference type="GO" id="GO:0005886">
    <property type="term" value="C:plasma membrane"/>
    <property type="evidence" value="ECO:0007669"/>
    <property type="project" value="UniProtKB-SubCell"/>
</dbReference>
<evidence type="ECO:0000256" key="4">
    <source>
        <dbReference type="ARBA" id="ARBA00022692"/>
    </source>
</evidence>
<keyword evidence="5 7" id="KW-1133">Transmembrane helix</keyword>
<keyword evidence="4 7" id="KW-0812">Transmembrane</keyword>
<dbReference type="PANTHER" id="PTHR30193:SF1">
    <property type="entry name" value="ABC TRANSPORTER PERMEASE PROTEIN YESP-RELATED"/>
    <property type="match status" value="1"/>
</dbReference>
<feature type="transmembrane region" description="Helical" evidence="7">
    <location>
        <begin position="55"/>
        <end position="76"/>
    </location>
</feature>
<name>X1F7Z5_9ZZZZ</name>
<evidence type="ECO:0000313" key="9">
    <source>
        <dbReference type="EMBL" id="GAH41052.1"/>
    </source>
</evidence>
<proteinExistence type="predicted"/>
<feature type="domain" description="ABC transmembrane type-1" evidence="8">
    <location>
        <begin position="51"/>
        <end position="262"/>
    </location>
</feature>
<dbReference type="PROSITE" id="PS50928">
    <property type="entry name" value="ABC_TM1"/>
    <property type="match status" value="1"/>
</dbReference>
<evidence type="ECO:0000256" key="6">
    <source>
        <dbReference type="ARBA" id="ARBA00023136"/>
    </source>
</evidence>
<dbReference type="Gene3D" id="1.10.3720.10">
    <property type="entry name" value="MetI-like"/>
    <property type="match status" value="1"/>
</dbReference>
<evidence type="ECO:0000256" key="1">
    <source>
        <dbReference type="ARBA" id="ARBA00004651"/>
    </source>
</evidence>
<evidence type="ECO:0000256" key="2">
    <source>
        <dbReference type="ARBA" id="ARBA00022448"/>
    </source>
</evidence>
<dbReference type="PANTHER" id="PTHR30193">
    <property type="entry name" value="ABC TRANSPORTER PERMEASE PROTEIN"/>
    <property type="match status" value="1"/>
</dbReference>
<reference evidence="9" key="1">
    <citation type="journal article" date="2014" name="Front. Microbiol.">
        <title>High frequency of phylogenetically diverse reductive dehalogenase-homologous genes in deep subseafloor sedimentary metagenomes.</title>
        <authorList>
            <person name="Kawai M."/>
            <person name="Futagami T."/>
            <person name="Toyoda A."/>
            <person name="Takaki Y."/>
            <person name="Nishi S."/>
            <person name="Hori S."/>
            <person name="Arai W."/>
            <person name="Tsubouchi T."/>
            <person name="Morono Y."/>
            <person name="Uchiyama I."/>
            <person name="Ito T."/>
            <person name="Fujiyama A."/>
            <person name="Inagaki F."/>
            <person name="Takami H."/>
        </authorList>
    </citation>
    <scope>NUCLEOTIDE SEQUENCE</scope>
    <source>
        <strain evidence="9">Expedition CK06-06</strain>
    </source>
</reference>
<gene>
    <name evidence="9" type="ORF">S03H2_20926</name>
</gene>
<accession>X1F7Z5</accession>
<dbReference type="InterPro" id="IPR000515">
    <property type="entry name" value="MetI-like"/>
</dbReference>
<keyword evidence="3" id="KW-1003">Cell membrane</keyword>
<evidence type="ECO:0000256" key="7">
    <source>
        <dbReference type="SAM" id="Phobius"/>
    </source>
</evidence>
<dbReference type="InterPro" id="IPR035906">
    <property type="entry name" value="MetI-like_sf"/>
</dbReference>
<feature type="transmembrane region" description="Helical" evidence="7">
    <location>
        <begin position="136"/>
        <end position="158"/>
    </location>
</feature>
<evidence type="ECO:0000259" key="8">
    <source>
        <dbReference type="PROSITE" id="PS50928"/>
    </source>
</evidence>
<keyword evidence="6 7" id="KW-0472">Membrane</keyword>
<keyword evidence="2" id="KW-0813">Transport</keyword>
<feature type="transmembrane region" description="Helical" evidence="7">
    <location>
        <begin position="88"/>
        <end position="105"/>
    </location>
</feature>
<protein>
    <recommendedName>
        <fullName evidence="8">ABC transmembrane type-1 domain-containing protein</fullName>
    </recommendedName>
</protein>
<dbReference type="EMBL" id="BARU01011090">
    <property type="protein sequence ID" value="GAH41052.1"/>
    <property type="molecule type" value="Genomic_DNA"/>
</dbReference>
<dbReference type="GO" id="GO:0055085">
    <property type="term" value="P:transmembrane transport"/>
    <property type="evidence" value="ECO:0007669"/>
    <property type="project" value="InterPro"/>
</dbReference>
<dbReference type="CDD" id="cd06261">
    <property type="entry name" value="TM_PBP2"/>
    <property type="match status" value="1"/>
</dbReference>
<dbReference type="InterPro" id="IPR051393">
    <property type="entry name" value="ABC_transporter_permease"/>
</dbReference>
<comment type="caution">
    <text evidence="9">The sequence shown here is derived from an EMBL/GenBank/DDBJ whole genome shotgun (WGS) entry which is preliminary data.</text>
</comment>
<dbReference type="AlphaFoldDB" id="X1F7Z5"/>
<feature type="transmembrane region" description="Helical" evidence="7">
    <location>
        <begin position="241"/>
        <end position="263"/>
    </location>
</feature>
<sequence length="278" mass="30949">IIGFLVFVAGAMGYSFGLSLFKSDMLTGSSFIGAGNYQKLFFVDPLFKQALKVTILYSIGAVPFNTLLAMMVALMLNQKIQARGVWRTMYYIPSVVSGVAVAILWSRMFNPEFGLINTALSMVGIRGPRWIFSETWALPALVVMSLWGVGGNMLLYLAGLQGIPTPLYDAAKVDGANVWHRFWNVTVPMLTPTIFFNLVMNFIGSFQIFTQSYIMTQGGPNNATLTMVLLLYRKGFQQFHFGYASAIAWVLFGIVLVLTLMVVKSSSLWVFYEGELRK</sequence>
<evidence type="ECO:0000256" key="5">
    <source>
        <dbReference type="ARBA" id="ARBA00022989"/>
    </source>
</evidence>
<evidence type="ECO:0000256" key="3">
    <source>
        <dbReference type="ARBA" id="ARBA00022475"/>
    </source>
</evidence>
<organism evidence="9">
    <name type="scientific">marine sediment metagenome</name>
    <dbReference type="NCBI Taxonomy" id="412755"/>
    <lineage>
        <taxon>unclassified sequences</taxon>
        <taxon>metagenomes</taxon>
        <taxon>ecological metagenomes</taxon>
    </lineage>
</organism>
<comment type="subcellular location">
    <subcellularLocation>
        <location evidence="1">Cell membrane</location>
        <topology evidence="1">Multi-pass membrane protein</topology>
    </subcellularLocation>
</comment>
<dbReference type="Pfam" id="PF00528">
    <property type="entry name" value="BPD_transp_1"/>
    <property type="match status" value="1"/>
</dbReference>
<dbReference type="SUPFAM" id="SSF161098">
    <property type="entry name" value="MetI-like"/>
    <property type="match status" value="1"/>
</dbReference>
<feature type="non-terminal residue" evidence="9">
    <location>
        <position position="1"/>
    </location>
</feature>